<evidence type="ECO:0000313" key="2">
    <source>
        <dbReference type="EMBL" id="KAH0554796.1"/>
    </source>
</evidence>
<protein>
    <submittedName>
        <fullName evidence="2">Uncharacterized protein</fullName>
    </submittedName>
</protein>
<gene>
    <name evidence="2" type="ORF">KQX54_012738</name>
</gene>
<dbReference type="AlphaFoldDB" id="A0AAV7IQE0"/>
<dbReference type="EMBL" id="JAHXZJ010001119">
    <property type="protein sequence ID" value="KAH0554796.1"/>
    <property type="molecule type" value="Genomic_DNA"/>
</dbReference>
<dbReference type="Proteomes" id="UP000826195">
    <property type="component" value="Unassembled WGS sequence"/>
</dbReference>
<evidence type="ECO:0000313" key="3">
    <source>
        <dbReference type="Proteomes" id="UP000826195"/>
    </source>
</evidence>
<proteinExistence type="predicted"/>
<keyword evidence="3" id="KW-1185">Reference proteome</keyword>
<sequence length="379" mass="43238">MRGRRVDEPVRDYCSSLAREIEHQQLTWLMNEWKGCKYARVVDENANIMACPAFISPYMERWMFSLILNAAEEQVAGLVTYTSKKCRMGCEVVETAYYVVSACLVPEYTTRHDNAWLRPLPKASCIGFGNETVFHRCEARRLSRASGSPPEKTTKPTKELNPLTDADSVMTSYGVEGQETERLPEEDFGAYCKRLARRVSDQQVDWLLDKWRSMNYGRLVIKGEECIRFPAYNSFKMEDWIARRVLEAAEEQVHGLGALKEVPCRLGCLNVETAYHVISACGRQTHLTRHDTAVSSIKFPAFNSFKMEDWIARRTLKAAEEQVHGLGSITGAPCWLECQNTETAYHVIGACGMQTHPARHDSANIQYILWQGMKHDDFD</sequence>
<evidence type="ECO:0000256" key="1">
    <source>
        <dbReference type="SAM" id="MobiDB-lite"/>
    </source>
</evidence>
<reference evidence="2 3" key="1">
    <citation type="journal article" date="2021" name="J. Hered.">
        <title>A chromosome-level genome assembly of the parasitoid wasp, Cotesia glomerata (Hymenoptera: Braconidae).</title>
        <authorList>
            <person name="Pinto B.J."/>
            <person name="Weis J.J."/>
            <person name="Gamble T."/>
            <person name="Ode P.J."/>
            <person name="Paul R."/>
            <person name="Zaspel J.M."/>
        </authorList>
    </citation>
    <scope>NUCLEOTIDE SEQUENCE [LARGE SCALE GENOMIC DNA]</scope>
    <source>
        <strain evidence="2">CgM1</strain>
    </source>
</reference>
<accession>A0AAV7IQE0</accession>
<name>A0AAV7IQE0_COTGL</name>
<comment type="caution">
    <text evidence="2">The sequence shown here is derived from an EMBL/GenBank/DDBJ whole genome shotgun (WGS) entry which is preliminary data.</text>
</comment>
<feature type="region of interest" description="Disordered" evidence="1">
    <location>
        <begin position="143"/>
        <end position="163"/>
    </location>
</feature>
<organism evidence="2 3">
    <name type="scientific">Cotesia glomerata</name>
    <name type="common">Lepidopteran parasitic wasp</name>
    <name type="synonym">Apanteles glomeratus</name>
    <dbReference type="NCBI Taxonomy" id="32391"/>
    <lineage>
        <taxon>Eukaryota</taxon>
        <taxon>Metazoa</taxon>
        <taxon>Ecdysozoa</taxon>
        <taxon>Arthropoda</taxon>
        <taxon>Hexapoda</taxon>
        <taxon>Insecta</taxon>
        <taxon>Pterygota</taxon>
        <taxon>Neoptera</taxon>
        <taxon>Endopterygota</taxon>
        <taxon>Hymenoptera</taxon>
        <taxon>Apocrita</taxon>
        <taxon>Ichneumonoidea</taxon>
        <taxon>Braconidae</taxon>
        <taxon>Microgastrinae</taxon>
        <taxon>Cotesia</taxon>
    </lineage>
</organism>